<dbReference type="SUPFAM" id="SSF52540">
    <property type="entry name" value="P-loop containing nucleoside triphosphate hydrolases"/>
    <property type="match status" value="1"/>
</dbReference>
<evidence type="ECO:0000256" key="2">
    <source>
        <dbReference type="ARBA" id="ARBA00009726"/>
    </source>
</evidence>
<evidence type="ECO:0000313" key="14">
    <source>
        <dbReference type="RefSeq" id="XP_031563669.1"/>
    </source>
</evidence>
<dbReference type="PANTHER" id="PTHR24223">
    <property type="entry name" value="ATP-BINDING CASSETTE SUB-FAMILY C"/>
    <property type="match status" value="1"/>
</dbReference>
<reference evidence="14" key="1">
    <citation type="submission" date="2025-08" db="UniProtKB">
        <authorList>
            <consortium name="RefSeq"/>
        </authorList>
    </citation>
    <scope>IDENTIFICATION</scope>
    <source>
        <tissue evidence="14">Tentacle</tissue>
    </source>
</reference>
<keyword evidence="13" id="KW-1185">Reference proteome</keyword>
<dbReference type="InterPro" id="IPR011527">
    <property type="entry name" value="ABC1_TM_dom"/>
</dbReference>
<protein>
    <submittedName>
        <fullName evidence="14">Multidrug resistance-associated protein 4-like</fullName>
    </submittedName>
</protein>
<dbReference type="KEGG" id="aten:116299177"/>
<feature type="transmembrane region" description="Helical" evidence="10">
    <location>
        <begin position="297"/>
        <end position="314"/>
    </location>
</feature>
<dbReference type="CDD" id="cd18580">
    <property type="entry name" value="ABC_6TM_ABCC_D2"/>
    <property type="match status" value="1"/>
</dbReference>
<dbReference type="GO" id="GO:0016887">
    <property type="term" value="F:ATP hydrolysis activity"/>
    <property type="evidence" value="ECO:0007669"/>
    <property type="project" value="InterPro"/>
</dbReference>
<keyword evidence="8 10" id="KW-1133">Transmembrane helix</keyword>
<evidence type="ECO:0000256" key="5">
    <source>
        <dbReference type="ARBA" id="ARBA00022737"/>
    </source>
</evidence>
<dbReference type="AlphaFoldDB" id="A0A6P8I537"/>
<dbReference type="InterPro" id="IPR027417">
    <property type="entry name" value="P-loop_NTPase"/>
</dbReference>
<gene>
    <name evidence="14" type="primary">LOC116299177</name>
</gene>
<dbReference type="InterPro" id="IPR003439">
    <property type="entry name" value="ABC_transporter-like_ATP-bd"/>
</dbReference>
<dbReference type="RefSeq" id="XP_031563669.1">
    <property type="nucleotide sequence ID" value="XM_031707809.1"/>
</dbReference>
<feature type="transmembrane region" description="Helical" evidence="10">
    <location>
        <begin position="68"/>
        <end position="90"/>
    </location>
</feature>
<feature type="domain" description="ABC transporter" evidence="11">
    <location>
        <begin position="382"/>
        <end position="615"/>
    </location>
</feature>
<keyword evidence="5" id="KW-0677">Repeat</keyword>
<keyword evidence="6" id="KW-0547">Nucleotide-binding</keyword>
<dbReference type="InterPro" id="IPR017871">
    <property type="entry name" value="ABC_transporter-like_CS"/>
</dbReference>
<feature type="domain" description="ABC transmembrane type-1" evidence="12">
    <location>
        <begin position="74"/>
        <end position="341"/>
    </location>
</feature>
<evidence type="ECO:0000256" key="9">
    <source>
        <dbReference type="ARBA" id="ARBA00023136"/>
    </source>
</evidence>
<evidence type="ECO:0000256" key="3">
    <source>
        <dbReference type="ARBA" id="ARBA00022448"/>
    </source>
</evidence>
<proteinExistence type="inferred from homology"/>
<feature type="transmembrane region" description="Helical" evidence="10">
    <location>
        <begin position="205"/>
        <end position="226"/>
    </location>
</feature>
<dbReference type="Gene3D" id="1.20.1560.10">
    <property type="entry name" value="ABC transporter type 1, transmembrane domain"/>
    <property type="match status" value="1"/>
</dbReference>
<accession>A0A6P8I537</accession>
<dbReference type="InterPro" id="IPR003593">
    <property type="entry name" value="AAA+_ATPase"/>
</dbReference>
<sequence>MTQQEHVIEVAASNNSAADRAAFIRTSKHEEPDEKESCDLVEEEEEKDIGHVTWRLYWSFFRTGSNSVSILSFAFFYLLVQAFIFATSIFQAFLANMSYSAQRNSRTVLEYFGLVCVSFGLVTLRSFLSYYLVIKSSRNLHANMMEAVIKSPVLFFDTNPTGRIMNRFSRDIGIIDDELPRRYGTALPIIVKCLGVVVMTTVVNLWFLLVVIPLVILSYYFSCYYLKTSRELTRMVAIRYSPVYSHITETIRGLEVIRTSHREEWFVNELIRLQNQHTKAFYLVVASKQWFALRFDILVACIVIGVAFIGLFAIEDKALVGMLLTLAASLLGSVEYALRMACDLENNMTSVERVMTYCSLPSEPGYNRQDIKTKTWPEQGMLKLQDVSLQYVQNGIKVLEDINLLIQPREKIGIVGRTGAGKSSLIAAILRMPEPQGRVFIDGIDLGTINIQTARTSVAVISQDSFLFSGRLRRTLDPFNSFTDQQIWTALEQVQVSEMVYNIPDQLDYYIGEFGTGFSAGERQLLCLARALLEKRQIMIMDEATANVDYKTDQLIQHVIRNQFKNQTVLTIAHRINTVIDYDKVIVMDRGHVMEYDNPVVLAEKRDSIFHELLKNQGTLTK</sequence>
<dbReference type="GO" id="GO:0016020">
    <property type="term" value="C:membrane"/>
    <property type="evidence" value="ECO:0007669"/>
    <property type="project" value="UniProtKB-SubCell"/>
</dbReference>
<dbReference type="GeneID" id="116299177"/>
<comment type="subcellular location">
    <subcellularLocation>
        <location evidence="1">Membrane</location>
        <topology evidence="1">Multi-pass membrane protein</topology>
    </subcellularLocation>
</comment>
<dbReference type="Gene3D" id="3.40.50.300">
    <property type="entry name" value="P-loop containing nucleotide triphosphate hydrolases"/>
    <property type="match status" value="1"/>
</dbReference>
<dbReference type="FunFam" id="3.40.50.300:FF:000610">
    <property type="entry name" value="Multidrug resistance-associated ABC transporter"/>
    <property type="match status" value="1"/>
</dbReference>
<keyword evidence="3" id="KW-0813">Transport</keyword>
<evidence type="ECO:0000256" key="7">
    <source>
        <dbReference type="ARBA" id="ARBA00022840"/>
    </source>
</evidence>
<feature type="transmembrane region" description="Helical" evidence="10">
    <location>
        <begin position="320"/>
        <end position="338"/>
    </location>
</feature>
<dbReference type="PROSITE" id="PS00211">
    <property type="entry name" value="ABC_TRANSPORTER_1"/>
    <property type="match status" value="1"/>
</dbReference>
<name>A0A6P8I537_ACTTE</name>
<dbReference type="Pfam" id="PF00664">
    <property type="entry name" value="ABC_membrane"/>
    <property type="match status" value="1"/>
</dbReference>
<evidence type="ECO:0000256" key="1">
    <source>
        <dbReference type="ARBA" id="ARBA00004141"/>
    </source>
</evidence>
<dbReference type="PROSITE" id="PS50929">
    <property type="entry name" value="ABC_TM1F"/>
    <property type="match status" value="1"/>
</dbReference>
<dbReference type="CDD" id="cd03244">
    <property type="entry name" value="ABCC_MRP_domain2"/>
    <property type="match status" value="1"/>
</dbReference>
<dbReference type="SMART" id="SM00382">
    <property type="entry name" value="AAA"/>
    <property type="match status" value="1"/>
</dbReference>
<dbReference type="PROSITE" id="PS50893">
    <property type="entry name" value="ABC_TRANSPORTER_2"/>
    <property type="match status" value="1"/>
</dbReference>
<dbReference type="OrthoDB" id="6500128at2759"/>
<evidence type="ECO:0000313" key="13">
    <source>
        <dbReference type="Proteomes" id="UP000515163"/>
    </source>
</evidence>
<evidence type="ECO:0000259" key="12">
    <source>
        <dbReference type="PROSITE" id="PS50929"/>
    </source>
</evidence>
<organism evidence="13 14">
    <name type="scientific">Actinia tenebrosa</name>
    <name type="common">Australian red waratah sea anemone</name>
    <dbReference type="NCBI Taxonomy" id="6105"/>
    <lineage>
        <taxon>Eukaryota</taxon>
        <taxon>Metazoa</taxon>
        <taxon>Cnidaria</taxon>
        <taxon>Anthozoa</taxon>
        <taxon>Hexacorallia</taxon>
        <taxon>Actiniaria</taxon>
        <taxon>Actiniidae</taxon>
        <taxon>Actinia</taxon>
    </lineage>
</organism>
<dbReference type="SUPFAM" id="SSF90123">
    <property type="entry name" value="ABC transporter transmembrane region"/>
    <property type="match status" value="1"/>
</dbReference>
<evidence type="ECO:0000256" key="6">
    <source>
        <dbReference type="ARBA" id="ARBA00022741"/>
    </source>
</evidence>
<evidence type="ECO:0000256" key="4">
    <source>
        <dbReference type="ARBA" id="ARBA00022692"/>
    </source>
</evidence>
<dbReference type="GO" id="GO:0140359">
    <property type="term" value="F:ABC-type transporter activity"/>
    <property type="evidence" value="ECO:0007669"/>
    <property type="project" value="InterPro"/>
</dbReference>
<evidence type="ECO:0000256" key="10">
    <source>
        <dbReference type="SAM" id="Phobius"/>
    </source>
</evidence>
<keyword evidence="7" id="KW-0067">ATP-binding</keyword>
<keyword evidence="4 10" id="KW-0812">Transmembrane</keyword>
<dbReference type="GO" id="GO:0005524">
    <property type="term" value="F:ATP binding"/>
    <property type="evidence" value="ECO:0007669"/>
    <property type="project" value="UniProtKB-KW"/>
</dbReference>
<dbReference type="InterPro" id="IPR036640">
    <property type="entry name" value="ABC1_TM_sf"/>
</dbReference>
<dbReference type="PANTHER" id="PTHR24223:SF456">
    <property type="entry name" value="MULTIDRUG RESISTANCE-ASSOCIATED PROTEIN LETHAL(2)03659"/>
    <property type="match status" value="1"/>
</dbReference>
<dbReference type="Pfam" id="PF00005">
    <property type="entry name" value="ABC_tran"/>
    <property type="match status" value="1"/>
</dbReference>
<feature type="transmembrane region" description="Helical" evidence="10">
    <location>
        <begin position="111"/>
        <end position="134"/>
    </location>
</feature>
<dbReference type="InParanoid" id="A0A6P8I537"/>
<comment type="similarity">
    <text evidence="2">Belongs to the ABC transporter superfamily. ABCC family. Conjugate transporter (TC 3.A.1.208) subfamily.</text>
</comment>
<keyword evidence="9 10" id="KW-0472">Membrane</keyword>
<dbReference type="Proteomes" id="UP000515163">
    <property type="component" value="Unplaced"/>
</dbReference>
<dbReference type="InterPro" id="IPR044726">
    <property type="entry name" value="ABCC_6TM_D2"/>
</dbReference>
<dbReference type="FunFam" id="1.20.1560.10:FF:000013">
    <property type="entry name" value="ABC transporter C family member 2"/>
    <property type="match status" value="1"/>
</dbReference>
<evidence type="ECO:0000259" key="11">
    <source>
        <dbReference type="PROSITE" id="PS50893"/>
    </source>
</evidence>
<dbReference type="InterPro" id="IPR050173">
    <property type="entry name" value="ABC_transporter_C-like"/>
</dbReference>
<evidence type="ECO:0000256" key="8">
    <source>
        <dbReference type="ARBA" id="ARBA00022989"/>
    </source>
</evidence>